<dbReference type="EMBL" id="JADFTS010000006">
    <property type="protein sequence ID" value="KAF9603318.1"/>
    <property type="molecule type" value="Genomic_DNA"/>
</dbReference>
<dbReference type="InterPro" id="IPR055294">
    <property type="entry name" value="FBL60-like"/>
</dbReference>
<organism evidence="2 3">
    <name type="scientific">Coptis chinensis</name>
    <dbReference type="NCBI Taxonomy" id="261450"/>
    <lineage>
        <taxon>Eukaryota</taxon>
        <taxon>Viridiplantae</taxon>
        <taxon>Streptophyta</taxon>
        <taxon>Embryophyta</taxon>
        <taxon>Tracheophyta</taxon>
        <taxon>Spermatophyta</taxon>
        <taxon>Magnoliopsida</taxon>
        <taxon>Ranunculales</taxon>
        <taxon>Ranunculaceae</taxon>
        <taxon>Coptidoideae</taxon>
        <taxon>Coptis</taxon>
    </lineage>
</organism>
<dbReference type="SUPFAM" id="SSF52047">
    <property type="entry name" value="RNI-like"/>
    <property type="match status" value="1"/>
</dbReference>
<dbReference type="AlphaFoldDB" id="A0A835HS98"/>
<reference evidence="2 3" key="1">
    <citation type="submission" date="2020-10" db="EMBL/GenBank/DDBJ databases">
        <title>The Coptis chinensis genome and diversification of protoberbering-type alkaloids.</title>
        <authorList>
            <person name="Wang B."/>
            <person name="Shu S."/>
            <person name="Song C."/>
            <person name="Liu Y."/>
        </authorList>
    </citation>
    <scope>NUCLEOTIDE SEQUENCE [LARGE SCALE GENOMIC DNA]</scope>
    <source>
        <strain evidence="2">HL-2020</strain>
        <tissue evidence="2">Leaf</tissue>
    </source>
</reference>
<protein>
    <recommendedName>
        <fullName evidence="1">FBD domain-containing protein</fullName>
    </recommendedName>
</protein>
<dbReference type="PANTHER" id="PTHR31293">
    <property type="entry name" value="RNI-LIKE SUPERFAMILY PROTEIN"/>
    <property type="match status" value="1"/>
</dbReference>
<dbReference type="OrthoDB" id="677997at2759"/>
<gene>
    <name evidence="2" type="ORF">IFM89_034667</name>
</gene>
<dbReference type="InterPro" id="IPR006566">
    <property type="entry name" value="FBD"/>
</dbReference>
<dbReference type="Pfam" id="PF08387">
    <property type="entry name" value="FBD"/>
    <property type="match status" value="1"/>
</dbReference>
<evidence type="ECO:0000313" key="3">
    <source>
        <dbReference type="Proteomes" id="UP000631114"/>
    </source>
</evidence>
<keyword evidence="3" id="KW-1185">Reference proteome</keyword>
<sequence>MAMANQLTGVKAMRTSAGRISGLPDCSSNLCFVPTNYVVQTCVLSKRWKDLWHSIPTLDFDQTEFLVPNGSNQNIEGPINFSNFIYTVLLLRDYSNLPKLRHSWGHIKDDLSRINLWIIAAARRNVESLDLEIINVDSFELTRLHICNSLRELKLSFNYAIANPLTIACISSLQDLHLEHVTFVDNDQTNTLFSSALPVLKTLILDDCDFRNHNSNRTLTVLVTAKYHPGRYRGPYLKAEELGSNNSLPHLKLVRIQNFGGHENEVKFVQFLLKSAVVLEKMIIVAGTSSEAVSMAKKEVMKTGERLLTSPRASASVGILFM</sequence>
<dbReference type="Gene3D" id="3.80.10.10">
    <property type="entry name" value="Ribonuclease Inhibitor"/>
    <property type="match status" value="1"/>
</dbReference>
<evidence type="ECO:0000259" key="1">
    <source>
        <dbReference type="SMART" id="SM00579"/>
    </source>
</evidence>
<dbReference type="InterPro" id="IPR032675">
    <property type="entry name" value="LRR_dom_sf"/>
</dbReference>
<feature type="domain" description="FBD" evidence="1">
    <location>
        <begin position="248"/>
        <end position="322"/>
    </location>
</feature>
<dbReference type="Proteomes" id="UP000631114">
    <property type="component" value="Unassembled WGS sequence"/>
</dbReference>
<dbReference type="Pfam" id="PF07723">
    <property type="entry name" value="LRR_2"/>
    <property type="match status" value="1"/>
</dbReference>
<dbReference type="PANTHER" id="PTHR31293:SF12">
    <property type="entry name" value="RNI-LIKE SUPERFAMILY PROTEIN"/>
    <property type="match status" value="1"/>
</dbReference>
<comment type="caution">
    <text evidence="2">The sequence shown here is derived from an EMBL/GenBank/DDBJ whole genome shotgun (WGS) entry which is preliminary data.</text>
</comment>
<dbReference type="InterPro" id="IPR013101">
    <property type="entry name" value="LRR_PRU1-like"/>
</dbReference>
<evidence type="ECO:0000313" key="2">
    <source>
        <dbReference type="EMBL" id="KAF9603318.1"/>
    </source>
</evidence>
<name>A0A835HS98_9MAGN</name>
<dbReference type="SMART" id="SM00579">
    <property type="entry name" value="FBD"/>
    <property type="match status" value="1"/>
</dbReference>
<accession>A0A835HS98</accession>
<proteinExistence type="predicted"/>